<dbReference type="GO" id="GO:1990281">
    <property type="term" value="C:efflux pump complex"/>
    <property type="evidence" value="ECO:0007669"/>
    <property type="project" value="TreeGrafter"/>
</dbReference>
<gene>
    <name evidence="3" type="ORF">MNB_SV-10-265</name>
</gene>
<dbReference type="InterPro" id="IPR058792">
    <property type="entry name" value="Beta-barrel_RND_2"/>
</dbReference>
<feature type="domain" description="CusB-like beta-barrel" evidence="2">
    <location>
        <begin position="200"/>
        <end position="268"/>
    </location>
</feature>
<dbReference type="PANTHER" id="PTHR30469">
    <property type="entry name" value="MULTIDRUG RESISTANCE PROTEIN MDTA"/>
    <property type="match status" value="1"/>
</dbReference>
<evidence type="ECO:0000259" key="1">
    <source>
        <dbReference type="Pfam" id="PF25917"/>
    </source>
</evidence>
<dbReference type="PANTHER" id="PTHR30469:SF15">
    <property type="entry name" value="HLYD FAMILY OF SECRETION PROTEINS"/>
    <property type="match status" value="1"/>
</dbReference>
<dbReference type="Gene3D" id="2.40.30.170">
    <property type="match status" value="1"/>
</dbReference>
<dbReference type="Pfam" id="PF25917">
    <property type="entry name" value="BSH_RND"/>
    <property type="match status" value="1"/>
</dbReference>
<dbReference type="AlphaFoldDB" id="A0A1W1CJT8"/>
<protein>
    <submittedName>
        <fullName evidence="3">Probable Co/Zn/Cd efflux system membrane fusion protein</fullName>
    </submittedName>
</protein>
<dbReference type="Gene3D" id="2.40.50.100">
    <property type="match status" value="2"/>
</dbReference>
<feature type="domain" description="Multidrug resistance protein MdtA-like barrel-sandwich hybrid" evidence="1">
    <location>
        <begin position="44"/>
        <end position="193"/>
    </location>
</feature>
<proteinExistence type="predicted"/>
<dbReference type="SUPFAM" id="SSF111369">
    <property type="entry name" value="HlyD-like secretion proteins"/>
    <property type="match status" value="1"/>
</dbReference>
<dbReference type="InterPro" id="IPR058625">
    <property type="entry name" value="MdtA-like_BSH"/>
</dbReference>
<reference evidence="3" key="1">
    <citation type="submission" date="2016-10" db="EMBL/GenBank/DDBJ databases">
        <authorList>
            <person name="de Groot N.N."/>
        </authorList>
    </citation>
    <scope>NUCLEOTIDE SEQUENCE</scope>
</reference>
<organism evidence="3">
    <name type="scientific">hydrothermal vent metagenome</name>
    <dbReference type="NCBI Taxonomy" id="652676"/>
    <lineage>
        <taxon>unclassified sequences</taxon>
        <taxon>metagenomes</taxon>
        <taxon>ecological metagenomes</taxon>
    </lineage>
</organism>
<evidence type="ECO:0000259" key="2">
    <source>
        <dbReference type="Pfam" id="PF25954"/>
    </source>
</evidence>
<dbReference type="GO" id="GO:0015562">
    <property type="term" value="F:efflux transmembrane transporter activity"/>
    <property type="evidence" value="ECO:0007669"/>
    <property type="project" value="TreeGrafter"/>
</dbReference>
<evidence type="ECO:0000313" key="3">
    <source>
        <dbReference type="EMBL" id="SFV66076.1"/>
    </source>
</evidence>
<name>A0A1W1CJT8_9ZZZZ</name>
<accession>A0A1W1CJT8</accession>
<sequence length="273" mass="30714">MNEKKHYMLKLKNTILFILLFGSAVYAGGISLTGTIVSDGQKMIGSRYMGYVKKVYVKLGDKVKREDDLYEMESAEFDIMKTQANLMLEQSQIALEYWKDRLRVINKKKENVKKKYGMSGFGMDDLEGQIETVKAMLESTKIMVKHAAEQVKQMAIVFNYLKMKAPADGVVVQKNIKVGDMVMPGMLTIMIVDTEHLEIDVSLPAGIIGKIHEGQRLAVEIPAIKYNTIGKIKAIIPDANPMTHKIKMRVSFDKGKKNIFPGMYAKVIIPEGT</sequence>
<dbReference type="EMBL" id="FPHL01000043">
    <property type="protein sequence ID" value="SFV66076.1"/>
    <property type="molecule type" value="Genomic_DNA"/>
</dbReference>
<dbReference type="Pfam" id="PF25954">
    <property type="entry name" value="Beta-barrel_RND_2"/>
    <property type="match status" value="1"/>
</dbReference>